<dbReference type="Proteomes" id="UP000182444">
    <property type="component" value="Chromosome 1E"/>
</dbReference>
<dbReference type="RefSeq" id="XP_068139038.1">
    <property type="nucleotide sequence ID" value="XM_068282937.1"/>
</dbReference>
<dbReference type="VEuPathDB" id="FungiDB:YALI1_E10148g"/>
<dbReference type="AlphaFoldDB" id="A0A1D8NHL8"/>
<evidence type="ECO:0000313" key="1">
    <source>
        <dbReference type="EMBL" id="AOW05122.1"/>
    </source>
</evidence>
<gene>
    <name evidence="1" type="ORF">YALI1_E10148g</name>
</gene>
<evidence type="ECO:0000313" key="2">
    <source>
        <dbReference type="Proteomes" id="UP000182444"/>
    </source>
</evidence>
<dbReference type="GeneID" id="94583546"/>
<proteinExistence type="predicted"/>
<name>A0A1D8NHL8_YARLL</name>
<sequence>MRTLEAHLTDAGRGMVLQSVEVHHLLHITEQYLLLETLLSSSTSAYKYYTAESCLQVPGQYRVEILKDYKYCTCTCTRLRFRTLLMNLTLR</sequence>
<organism evidence="1 2">
    <name type="scientific">Yarrowia lipolytica</name>
    <name type="common">Candida lipolytica</name>
    <dbReference type="NCBI Taxonomy" id="4952"/>
    <lineage>
        <taxon>Eukaryota</taxon>
        <taxon>Fungi</taxon>
        <taxon>Dikarya</taxon>
        <taxon>Ascomycota</taxon>
        <taxon>Saccharomycotina</taxon>
        <taxon>Dipodascomycetes</taxon>
        <taxon>Dipodascales</taxon>
        <taxon>Dipodascales incertae sedis</taxon>
        <taxon>Yarrowia</taxon>
    </lineage>
</organism>
<dbReference type="EMBL" id="CP017557">
    <property type="protein sequence ID" value="AOW05122.1"/>
    <property type="molecule type" value="Genomic_DNA"/>
</dbReference>
<protein>
    <submittedName>
        <fullName evidence="1">Uncharacterized protein</fullName>
    </submittedName>
</protein>
<accession>A0A1D8NHL8</accession>
<reference evidence="1 2" key="1">
    <citation type="journal article" date="2016" name="PLoS ONE">
        <title>Sequence Assembly of Yarrowia lipolytica Strain W29/CLIB89 Shows Transposable Element Diversity.</title>
        <authorList>
            <person name="Magnan C."/>
            <person name="Yu J."/>
            <person name="Chang I."/>
            <person name="Jahn E."/>
            <person name="Kanomata Y."/>
            <person name="Wu J."/>
            <person name="Zeller M."/>
            <person name="Oakes M."/>
            <person name="Baldi P."/>
            <person name="Sandmeyer S."/>
        </authorList>
    </citation>
    <scope>NUCLEOTIDE SEQUENCE [LARGE SCALE GENOMIC DNA]</scope>
    <source>
        <strain evidence="2">CLIB89(W29)</strain>
    </source>
</reference>